<dbReference type="InterPro" id="IPR002711">
    <property type="entry name" value="HNH"/>
</dbReference>
<gene>
    <name evidence="2" type="ORF">M5J20_05960</name>
</gene>
<dbReference type="Gene3D" id="1.10.30.50">
    <property type="match status" value="1"/>
</dbReference>
<feature type="domain" description="HNH nuclease" evidence="1">
    <location>
        <begin position="288"/>
        <end position="340"/>
    </location>
</feature>
<dbReference type="Pfam" id="PF01844">
    <property type="entry name" value="HNH"/>
    <property type="match status" value="1"/>
</dbReference>
<proteinExistence type="predicted"/>
<keyword evidence="2" id="KW-0540">Nuclease</keyword>
<organism evidence="2 3">
    <name type="scientific">Corynebacterium stercoris</name>
    <dbReference type="NCBI Taxonomy" id="2943490"/>
    <lineage>
        <taxon>Bacteria</taxon>
        <taxon>Bacillati</taxon>
        <taxon>Actinomycetota</taxon>
        <taxon>Actinomycetes</taxon>
        <taxon>Mycobacteriales</taxon>
        <taxon>Corynebacteriaceae</taxon>
        <taxon>Corynebacterium</taxon>
    </lineage>
</organism>
<protein>
    <submittedName>
        <fullName evidence="2">HNH endonuclease</fullName>
    </submittedName>
</protein>
<dbReference type="CDD" id="cd00085">
    <property type="entry name" value="HNHc"/>
    <property type="match status" value="1"/>
</dbReference>
<dbReference type="SMART" id="SM00507">
    <property type="entry name" value="HNHc"/>
    <property type="match status" value="1"/>
</dbReference>
<comment type="caution">
    <text evidence="2">The sequence shown here is derived from an EMBL/GenBank/DDBJ whole genome shotgun (WGS) entry which is preliminary data.</text>
</comment>
<evidence type="ECO:0000313" key="3">
    <source>
        <dbReference type="Proteomes" id="UP001204000"/>
    </source>
</evidence>
<keyword evidence="2" id="KW-0378">Hydrolase</keyword>
<keyword evidence="2" id="KW-0255">Endonuclease</keyword>
<reference evidence="2" key="1">
    <citation type="submission" date="2022-05" db="EMBL/GenBank/DDBJ databases">
        <title>Corynebacterium sp. TA-R-1 sp. nov., isolated from human feces.</title>
        <authorList>
            <person name="Shamsuzzaman M."/>
            <person name="Dahal R.H."/>
        </authorList>
    </citation>
    <scope>NUCLEOTIDE SEQUENCE</scope>
    <source>
        <strain evidence="2">TA-R-1</strain>
    </source>
</reference>
<dbReference type="Proteomes" id="UP001204000">
    <property type="component" value="Unassembled WGS sequence"/>
</dbReference>
<dbReference type="InterPro" id="IPR003615">
    <property type="entry name" value="HNH_nuc"/>
</dbReference>
<name>A0ABT1G129_9CORY</name>
<dbReference type="RefSeq" id="WP_253577529.1">
    <property type="nucleotide sequence ID" value="NZ_JAMFTQ010000005.1"/>
</dbReference>
<evidence type="ECO:0000313" key="2">
    <source>
        <dbReference type="EMBL" id="MCP1387734.1"/>
    </source>
</evidence>
<evidence type="ECO:0000259" key="1">
    <source>
        <dbReference type="SMART" id="SM00507"/>
    </source>
</evidence>
<sequence>MHFTTEFDNDLCKVGQAMRDAEFAVFGRFAEPGCELADLEQEALHVATALGRSTRWAEGCIMAYHSLQIFPRLVDLQGETRRLDMPRIDAISETALVLLNLNEPEIWQEFDEVLVGMFTPTKEAQPLPSPTAIRRRLNMRLRRIDAALAPSLRRKKERKEEKERQAPTSTVDFFGLNELQASMMFNSDAATLEEVRAHITDVAKVLNLPLAEAAKVVLTGRGGPAPKIVLNVFAAKDDRSSYYLPNFGWTDAAGTAALDELMEDNPPKIVDLDAAAEATTESYTPTAPIKAFVQARDGHCVYPNCDKPAVKCQLDHRIPFDDGGPTTASNLFCLCPKHHNVKTDKRAFYLPDPATGDIVWLFADGTYTTTRPDGILDRFTAPTSPRWVTTLAQRRQKLADDFEFEARCHAAVDKYERFPDIWECWKELEALEKEFGRKFEYWPEGPDEDDPYWDTAVPF</sequence>
<accession>A0ABT1G129</accession>
<dbReference type="GO" id="GO:0004519">
    <property type="term" value="F:endonuclease activity"/>
    <property type="evidence" value="ECO:0007669"/>
    <property type="project" value="UniProtKB-KW"/>
</dbReference>
<dbReference type="EMBL" id="JAMFTQ010000005">
    <property type="protein sequence ID" value="MCP1387734.1"/>
    <property type="molecule type" value="Genomic_DNA"/>
</dbReference>
<keyword evidence="3" id="KW-1185">Reference proteome</keyword>